<organism evidence="1 2">
    <name type="scientific">Lophium mytilinum</name>
    <dbReference type="NCBI Taxonomy" id="390894"/>
    <lineage>
        <taxon>Eukaryota</taxon>
        <taxon>Fungi</taxon>
        <taxon>Dikarya</taxon>
        <taxon>Ascomycota</taxon>
        <taxon>Pezizomycotina</taxon>
        <taxon>Dothideomycetes</taxon>
        <taxon>Pleosporomycetidae</taxon>
        <taxon>Mytilinidiales</taxon>
        <taxon>Mytilinidiaceae</taxon>
        <taxon>Lophium</taxon>
    </lineage>
</organism>
<reference evidence="1" key="1">
    <citation type="journal article" date="2020" name="Stud. Mycol.">
        <title>101 Dothideomycetes genomes: a test case for predicting lifestyles and emergence of pathogens.</title>
        <authorList>
            <person name="Haridas S."/>
            <person name="Albert R."/>
            <person name="Binder M."/>
            <person name="Bloem J."/>
            <person name="Labutti K."/>
            <person name="Salamov A."/>
            <person name="Andreopoulos B."/>
            <person name="Baker S."/>
            <person name="Barry K."/>
            <person name="Bills G."/>
            <person name="Bluhm B."/>
            <person name="Cannon C."/>
            <person name="Castanera R."/>
            <person name="Culley D."/>
            <person name="Daum C."/>
            <person name="Ezra D."/>
            <person name="Gonzalez J."/>
            <person name="Henrissat B."/>
            <person name="Kuo A."/>
            <person name="Liang C."/>
            <person name="Lipzen A."/>
            <person name="Lutzoni F."/>
            <person name="Magnuson J."/>
            <person name="Mondo S."/>
            <person name="Nolan M."/>
            <person name="Ohm R."/>
            <person name="Pangilinan J."/>
            <person name="Park H.-J."/>
            <person name="Ramirez L."/>
            <person name="Alfaro M."/>
            <person name="Sun H."/>
            <person name="Tritt A."/>
            <person name="Yoshinaga Y."/>
            <person name="Zwiers L.-H."/>
            <person name="Turgeon B."/>
            <person name="Goodwin S."/>
            <person name="Spatafora J."/>
            <person name="Crous P."/>
            <person name="Grigoriev I."/>
        </authorList>
    </citation>
    <scope>NUCLEOTIDE SEQUENCE</scope>
    <source>
        <strain evidence="1">CBS 269.34</strain>
    </source>
</reference>
<proteinExistence type="predicted"/>
<evidence type="ECO:0000313" key="2">
    <source>
        <dbReference type="Proteomes" id="UP000799750"/>
    </source>
</evidence>
<keyword evidence="2" id="KW-1185">Reference proteome</keyword>
<evidence type="ECO:0008006" key="3">
    <source>
        <dbReference type="Google" id="ProtNLM"/>
    </source>
</evidence>
<dbReference type="AlphaFoldDB" id="A0A6A6R438"/>
<gene>
    <name evidence="1" type="ORF">BU16DRAFT_558751</name>
</gene>
<dbReference type="Gene3D" id="3.10.180.10">
    <property type="entry name" value="2,3-Dihydroxybiphenyl 1,2-Dioxygenase, domain 1"/>
    <property type="match status" value="1"/>
</dbReference>
<dbReference type="OrthoDB" id="16820at2759"/>
<evidence type="ECO:0000313" key="1">
    <source>
        <dbReference type="EMBL" id="KAF2498700.1"/>
    </source>
</evidence>
<accession>A0A6A6R438</accession>
<sequence>MILETFTRIFVNQDALQSTIELYTSLLSGQQTLRFSYPETGLELAAVSSKHLSVLIIAGSSEQIASFTETRLTIKVDHLEPYVDILTKAEATPLEPIQKTPVGRKMRFRHADGMVVEYVDHEAKK</sequence>
<dbReference type="SUPFAM" id="SSF54593">
    <property type="entry name" value="Glyoxalase/Bleomycin resistance protein/Dihydroxybiphenyl dioxygenase"/>
    <property type="match status" value="1"/>
</dbReference>
<dbReference type="Proteomes" id="UP000799750">
    <property type="component" value="Unassembled WGS sequence"/>
</dbReference>
<dbReference type="InterPro" id="IPR029068">
    <property type="entry name" value="Glyas_Bleomycin-R_OHBP_Dase"/>
</dbReference>
<protein>
    <recommendedName>
        <fullName evidence="3">VOC domain-containing protein</fullName>
    </recommendedName>
</protein>
<name>A0A6A6R438_9PEZI</name>
<dbReference type="EMBL" id="MU004185">
    <property type="protein sequence ID" value="KAF2498700.1"/>
    <property type="molecule type" value="Genomic_DNA"/>
</dbReference>